<name>A0A9J6QWB1_9FIRM</name>
<keyword evidence="6" id="KW-0663">Pyridoxal phosphate</keyword>
<comment type="caution">
    <text evidence="8">The sequence shown here is derived from an EMBL/GenBank/DDBJ whole genome shotgun (WGS) entry which is preliminary data.</text>
</comment>
<sequence length="412" mass="45181">MSDYILAKQNGRKIPLEDKIFGISSRAKNMIAEKGAGQVINATIGSLLDDDGNLVVLSSVAEAVKELEPVDFADYAPIGGIPQFREAVKKAAFGSFQPKRFTEAVSTPGGTGAIRNAIANYSEPGDKILTSDWHWAPYNTIAGEMGRTIDTYRMFDEQGRFNGAAFAEKVEELSEAQGSLVIILNTPAHNPTGYSLTLEDWDRVMDSIKSAAVKAESIVLLVDVAYIDFAGDEEEYRRFLPRLEAVPENVLPIIAYSLSKTYTLYGTRCGAMICMAQTEAIAAEFKRVCEFSSRGSWSNSAKLAQVILSKIYGDPELLKKVDQERAGYREMLIKRGRAFEEEAKKADLEIVPFDAGFFVSIPCDRPDEVSKQLENQGLFIVPLAKGLRVSIASVSEAACRKIPGMVKAAMEK</sequence>
<dbReference type="RefSeq" id="WP_253020372.1">
    <property type="nucleotide sequence ID" value="NZ_JAOSHN010000005.1"/>
</dbReference>
<reference evidence="8" key="1">
    <citation type="submission" date="2022-09" db="EMBL/GenBank/DDBJ databases">
        <title>Culturomic study of gut microbiota in children with autism spectrum disorder.</title>
        <authorList>
            <person name="Efimov B.A."/>
            <person name="Chaplin A.V."/>
            <person name="Sokolova S.R."/>
            <person name="Pikina A.P."/>
            <person name="Korzhanova M."/>
            <person name="Belova V."/>
            <person name="Korostin D."/>
        </authorList>
    </citation>
    <scope>NUCLEOTIDE SEQUENCE</scope>
    <source>
        <strain evidence="8">ASD5510</strain>
    </source>
</reference>
<gene>
    <name evidence="8" type="ORF">OBO34_13155</name>
</gene>
<keyword evidence="5" id="KW-0808">Transferase</keyword>
<evidence type="ECO:0000256" key="2">
    <source>
        <dbReference type="ARBA" id="ARBA00007441"/>
    </source>
</evidence>
<dbReference type="InterPro" id="IPR015424">
    <property type="entry name" value="PyrdxlP-dep_Trfase"/>
</dbReference>
<feature type="domain" description="Aminotransferase class I/classII large" evidence="7">
    <location>
        <begin position="39"/>
        <end position="401"/>
    </location>
</feature>
<dbReference type="EMBL" id="JAOSHN010000005">
    <property type="protein sequence ID" value="MCU7379294.1"/>
    <property type="molecule type" value="Genomic_DNA"/>
</dbReference>
<comment type="subunit">
    <text evidence="3">Homodimer.</text>
</comment>
<evidence type="ECO:0000313" key="9">
    <source>
        <dbReference type="Proteomes" id="UP001065549"/>
    </source>
</evidence>
<evidence type="ECO:0000256" key="6">
    <source>
        <dbReference type="ARBA" id="ARBA00022898"/>
    </source>
</evidence>
<dbReference type="CDD" id="cd00609">
    <property type="entry name" value="AAT_like"/>
    <property type="match status" value="1"/>
</dbReference>
<dbReference type="InterPro" id="IPR015422">
    <property type="entry name" value="PyrdxlP-dep_Trfase_small"/>
</dbReference>
<keyword evidence="9" id="KW-1185">Reference proteome</keyword>
<protein>
    <submittedName>
        <fullName evidence="8">Aminotransferase class I/II-fold pyridoxal phosphate-dependent enzyme</fullName>
    </submittedName>
</protein>
<dbReference type="GO" id="GO:0008483">
    <property type="term" value="F:transaminase activity"/>
    <property type="evidence" value="ECO:0007669"/>
    <property type="project" value="UniProtKB-KW"/>
</dbReference>
<dbReference type="GO" id="GO:0030170">
    <property type="term" value="F:pyridoxal phosphate binding"/>
    <property type="evidence" value="ECO:0007669"/>
    <property type="project" value="InterPro"/>
</dbReference>
<evidence type="ECO:0000256" key="5">
    <source>
        <dbReference type="ARBA" id="ARBA00022679"/>
    </source>
</evidence>
<dbReference type="Gene3D" id="3.40.640.10">
    <property type="entry name" value="Type I PLP-dependent aspartate aminotransferase-like (Major domain)"/>
    <property type="match status" value="1"/>
</dbReference>
<dbReference type="GO" id="GO:0006520">
    <property type="term" value="P:amino acid metabolic process"/>
    <property type="evidence" value="ECO:0007669"/>
    <property type="project" value="InterPro"/>
</dbReference>
<evidence type="ECO:0000313" key="8">
    <source>
        <dbReference type="EMBL" id="MCU7379294.1"/>
    </source>
</evidence>
<evidence type="ECO:0000256" key="1">
    <source>
        <dbReference type="ARBA" id="ARBA00001933"/>
    </source>
</evidence>
<comment type="similarity">
    <text evidence="2">Belongs to the class-I pyridoxal-phosphate-dependent aminotransferase family.</text>
</comment>
<dbReference type="PANTHER" id="PTHR11879:SF22">
    <property type="entry name" value="ASPARTATE AMINOTRANSFERASE, MITOCHONDRIAL"/>
    <property type="match status" value="1"/>
</dbReference>
<dbReference type="SUPFAM" id="SSF53383">
    <property type="entry name" value="PLP-dependent transferases"/>
    <property type="match status" value="1"/>
</dbReference>
<proteinExistence type="inferred from homology"/>
<dbReference type="AlphaFoldDB" id="A0A9J6QWB1"/>
<evidence type="ECO:0000256" key="3">
    <source>
        <dbReference type="ARBA" id="ARBA00011738"/>
    </source>
</evidence>
<evidence type="ECO:0000256" key="4">
    <source>
        <dbReference type="ARBA" id="ARBA00022576"/>
    </source>
</evidence>
<keyword evidence="4 8" id="KW-0032">Aminotransferase</keyword>
<dbReference type="GO" id="GO:0042802">
    <property type="term" value="F:identical protein binding"/>
    <property type="evidence" value="ECO:0007669"/>
    <property type="project" value="TreeGrafter"/>
</dbReference>
<dbReference type="Proteomes" id="UP001065549">
    <property type="component" value="Unassembled WGS sequence"/>
</dbReference>
<dbReference type="Pfam" id="PF00155">
    <property type="entry name" value="Aminotran_1_2"/>
    <property type="match status" value="1"/>
</dbReference>
<dbReference type="InterPro" id="IPR000796">
    <property type="entry name" value="Asp_trans"/>
</dbReference>
<comment type="cofactor">
    <cofactor evidence="1">
        <name>pyridoxal 5'-phosphate</name>
        <dbReference type="ChEBI" id="CHEBI:597326"/>
    </cofactor>
</comment>
<dbReference type="Gene3D" id="3.90.1150.10">
    <property type="entry name" value="Aspartate Aminotransferase, domain 1"/>
    <property type="match status" value="1"/>
</dbReference>
<dbReference type="InterPro" id="IPR015421">
    <property type="entry name" value="PyrdxlP-dep_Trfase_major"/>
</dbReference>
<organism evidence="8 9">
    <name type="scientific">Hominibacterium faecale</name>
    <dbReference type="NCBI Taxonomy" id="2839743"/>
    <lineage>
        <taxon>Bacteria</taxon>
        <taxon>Bacillati</taxon>
        <taxon>Bacillota</taxon>
        <taxon>Clostridia</taxon>
        <taxon>Peptostreptococcales</taxon>
        <taxon>Anaerovoracaceae</taxon>
        <taxon>Hominibacterium</taxon>
    </lineage>
</organism>
<dbReference type="InterPro" id="IPR004839">
    <property type="entry name" value="Aminotransferase_I/II_large"/>
</dbReference>
<accession>A0A9J6QWB1</accession>
<dbReference type="PANTHER" id="PTHR11879">
    <property type="entry name" value="ASPARTATE AMINOTRANSFERASE"/>
    <property type="match status" value="1"/>
</dbReference>
<evidence type="ECO:0000259" key="7">
    <source>
        <dbReference type="Pfam" id="PF00155"/>
    </source>
</evidence>